<reference evidence="2" key="2">
    <citation type="submission" date="2020-09" db="EMBL/GenBank/DDBJ databases">
        <authorList>
            <person name="Sun Q."/>
            <person name="Zhou Y."/>
        </authorList>
    </citation>
    <scope>NUCLEOTIDE SEQUENCE</scope>
    <source>
        <strain evidence="2">CGMCC 1.12426</strain>
    </source>
</reference>
<dbReference type="Proteomes" id="UP000605148">
    <property type="component" value="Unassembled WGS sequence"/>
</dbReference>
<organism evidence="2 3">
    <name type="scientific">Roseibium aquae</name>
    <dbReference type="NCBI Taxonomy" id="1323746"/>
    <lineage>
        <taxon>Bacteria</taxon>
        <taxon>Pseudomonadati</taxon>
        <taxon>Pseudomonadota</taxon>
        <taxon>Alphaproteobacteria</taxon>
        <taxon>Hyphomicrobiales</taxon>
        <taxon>Stappiaceae</taxon>
        <taxon>Roseibium</taxon>
    </lineage>
</organism>
<comment type="caution">
    <text evidence="2">The sequence shown here is derived from an EMBL/GenBank/DDBJ whole genome shotgun (WGS) entry which is preliminary data.</text>
</comment>
<sequence>MLDRDQYIEKAKAKLDEWNAEIARMQAKADAAEADAKAEYQKQLDEMREKRDEAEARLTELRNASDSAWTDMKAGFDTAWQNVSNAFENAMSRFR</sequence>
<evidence type="ECO:0000313" key="3">
    <source>
        <dbReference type="Proteomes" id="UP000605148"/>
    </source>
</evidence>
<name>A0A916TFY0_9HYPH</name>
<dbReference type="Gene3D" id="1.20.5.1160">
    <property type="entry name" value="Vasodilator-stimulated phosphoprotein"/>
    <property type="match status" value="1"/>
</dbReference>
<reference evidence="2" key="1">
    <citation type="journal article" date="2014" name="Int. J. Syst. Evol. Microbiol.">
        <title>Complete genome sequence of Corynebacterium casei LMG S-19264T (=DSM 44701T), isolated from a smear-ripened cheese.</title>
        <authorList>
            <consortium name="US DOE Joint Genome Institute (JGI-PGF)"/>
            <person name="Walter F."/>
            <person name="Albersmeier A."/>
            <person name="Kalinowski J."/>
            <person name="Ruckert C."/>
        </authorList>
    </citation>
    <scope>NUCLEOTIDE SEQUENCE</scope>
    <source>
        <strain evidence="2">CGMCC 1.12426</strain>
    </source>
</reference>
<dbReference type="RefSeq" id="WP_150495276.1">
    <property type="nucleotide sequence ID" value="NZ_BMFA01000003.1"/>
</dbReference>
<keyword evidence="1" id="KW-0175">Coiled coil</keyword>
<feature type="coiled-coil region" evidence="1">
    <location>
        <begin position="8"/>
        <end position="64"/>
    </location>
</feature>
<proteinExistence type="predicted"/>
<evidence type="ECO:0000256" key="1">
    <source>
        <dbReference type="SAM" id="Coils"/>
    </source>
</evidence>
<keyword evidence="3" id="KW-1185">Reference proteome</keyword>
<dbReference type="AlphaFoldDB" id="A0A916TFY0"/>
<gene>
    <name evidence="2" type="ORF">GCM10011316_13710</name>
</gene>
<dbReference type="OrthoDB" id="9813316at2"/>
<accession>A0A916TFY0</accession>
<protein>
    <submittedName>
        <fullName evidence="2">Uncharacterized protein</fullName>
    </submittedName>
</protein>
<evidence type="ECO:0000313" key="2">
    <source>
        <dbReference type="EMBL" id="GGB43018.1"/>
    </source>
</evidence>
<dbReference type="EMBL" id="BMFA01000003">
    <property type="protein sequence ID" value="GGB43018.1"/>
    <property type="molecule type" value="Genomic_DNA"/>
</dbReference>